<dbReference type="AlphaFoldDB" id="A0A839HB15"/>
<comment type="caution">
    <text evidence="3">The sequence shown here is derived from an EMBL/GenBank/DDBJ whole genome shotgun (WGS) entry which is preliminary data.</text>
</comment>
<reference evidence="3 4" key="1">
    <citation type="journal article" date="2020" name="Arch. Microbiol.">
        <title>The genome sequence of the giant phototrophic gammaproteobacterium Thiospirillum jenense gives insight into its physiological properties and phylogenetic relationships.</title>
        <authorList>
            <person name="Imhoff J.F."/>
            <person name="Meyer T.E."/>
            <person name="Kyndt J.A."/>
        </authorList>
    </citation>
    <scope>NUCLEOTIDE SEQUENCE [LARGE SCALE GENOMIC DNA]</scope>
    <source>
        <strain evidence="3 4">DSM 216</strain>
    </source>
</reference>
<feature type="compositionally biased region" description="Low complexity" evidence="1">
    <location>
        <begin position="223"/>
        <end position="243"/>
    </location>
</feature>
<feature type="region of interest" description="Disordered" evidence="1">
    <location>
        <begin position="216"/>
        <end position="311"/>
    </location>
</feature>
<evidence type="ECO:0000313" key="3">
    <source>
        <dbReference type="EMBL" id="MBB1125420.1"/>
    </source>
</evidence>
<dbReference type="SMART" id="SM00671">
    <property type="entry name" value="SEL1"/>
    <property type="match status" value="2"/>
</dbReference>
<dbReference type="RefSeq" id="WP_182582746.1">
    <property type="nucleotide sequence ID" value="NZ_JABVCQ010000006.1"/>
</dbReference>
<keyword evidence="2" id="KW-0732">Signal</keyword>
<dbReference type="Pfam" id="PF08238">
    <property type="entry name" value="Sel1"/>
    <property type="match status" value="2"/>
</dbReference>
<protein>
    <submittedName>
        <fullName evidence="3">SEL1-like repeat protein</fullName>
    </submittedName>
</protein>
<dbReference type="EMBL" id="JABVCQ010000006">
    <property type="protein sequence ID" value="MBB1125420.1"/>
    <property type="molecule type" value="Genomic_DNA"/>
</dbReference>
<evidence type="ECO:0000256" key="1">
    <source>
        <dbReference type="SAM" id="MobiDB-lite"/>
    </source>
</evidence>
<accession>A0A839HB15</accession>
<organism evidence="3 4">
    <name type="scientific">Thiospirillum jenense</name>
    <dbReference type="NCBI Taxonomy" id="1653858"/>
    <lineage>
        <taxon>Bacteria</taxon>
        <taxon>Pseudomonadati</taxon>
        <taxon>Pseudomonadota</taxon>
        <taxon>Gammaproteobacteria</taxon>
        <taxon>Chromatiales</taxon>
        <taxon>Chromatiaceae</taxon>
        <taxon>Thiospirillum</taxon>
    </lineage>
</organism>
<dbReference type="SUPFAM" id="SSF81901">
    <property type="entry name" value="HCP-like"/>
    <property type="match status" value="1"/>
</dbReference>
<dbReference type="InterPro" id="IPR011990">
    <property type="entry name" value="TPR-like_helical_dom_sf"/>
</dbReference>
<sequence length="402" mass="42804">MFTRLYTLLTAALVTALLMACVSTPDRAEVLAAAGATEDMVKMDDLVLVDCLLPGQVRQLGQYMTYLAPRRWTKTTQSDCGIRGGEFVLFDRSDYSTALQVLMPKAQSGDAMAQNYVGEIYEKGLGLPRPDYVQAAVWYRKAADGGLPAAQTNLGLLYEQGLGVPQDRTSALQWYRKATGVDADGLVLESQLEAERVAFQQEITLRNQVAAKLTRQLQRARADSPPSARAAQPSTRAAVPKSPAKSRRPAAKKSSPAPIPVSPPSKSTAPSQSVASQAAGKSTSAGPTAKPGTSGKQASAGPMVDMSKSAPPRIGKATVKLGAPALERAAVSLRRDAQAQVEQVKRTLHAVQVLKNAAPVAGTQVSQVSGKKSALMGKLELTLRQRSDALVDNQQRLTMVVR</sequence>
<dbReference type="PROSITE" id="PS51257">
    <property type="entry name" value="PROKAR_LIPOPROTEIN"/>
    <property type="match status" value="1"/>
</dbReference>
<gene>
    <name evidence="3" type="ORF">HUK38_04135</name>
</gene>
<keyword evidence="4" id="KW-1185">Reference proteome</keyword>
<evidence type="ECO:0000313" key="4">
    <source>
        <dbReference type="Proteomes" id="UP000548632"/>
    </source>
</evidence>
<dbReference type="InterPro" id="IPR006597">
    <property type="entry name" value="Sel1-like"/>
</dbReference>
<dbReference type="PANTHER" id="PTHR11102:SF160">
    <property type="entry name" value="ERAD-ASSOCIATED E3 UBIQUITIN-PROTEIN LIGASE COMPONENT HRD3"/>
    <property type="match status" value="1"/>
</dbReference>
<feature type="compositionally biased region" description="Polar residues" evidence="1">
    <location>
        <begin position="268"/>
        <end position="286"/>
    </location>
</feature>
<dbReference type="Gene3D" id="1.25.40.10">
    <property type="entry name" value="Tetratricopeptide repeat domain"/>
    <property type="match status" value="1"/>
</dbReference>
<name>A0A839HB15_9GAMM</name>
<dbReference type="PANTHER" id="PTHR11102">
    <property type="entry name" value="SEL-1-LIKE PROTEIN"/>
    <property type="match status" value="1"/>
</dbReference>
<feature type="signal peptide" evidence="2">
    <location>
        <begin position="1"/>
        <end position="28"/>
    </location>
</feature>
<dbReference type="InterPro" id="IPR050767">
    <property type="entry name" value="Sel1_AlgK"/>
</dbReference>
<dbReference type="Proteomes" id="UP000548632">
    <property type="component" value="Unassembled WGS sequence"/>
</dbReference>
<evidence type="ECO:0000256" key="2">
    <source>
        <dbReference type="SAM" id="SignalP"/>
    </source>
</evidence>
<proteinExistence type="predicted"/>
<feature type="chain" id="PRO_5032728424" evidence="2">
    <location>
        <begin position="29"/>
        <end position="402"/>
    </location>
</feature>